<dbReference type="RefSeq" id="WP_376945485.1">
    <property type="nucleotide sequence ID" value="NZ_CP171449.1"/>
</dbReference>
<proteinExistence type="predicted"/>
<dbReference type="Proteomes" id="UP001589891">
    <property type="component" value="Unassembled WGS sequence"/>
</dbReference>
<name>A0ABV6SKA5_AZOPA</name>
<comment type="caution">
    <text evidence="1">The sequence shown here is derived from an EMBL/GenBank/DDBJ whole genome shotgun (WGS) entry which is preliminary data.</text>
</comment>
<dbReference type="EMBL" id="JBHLSS010000063">
    <property type="protein sequence ID" value="MFC0709967.1"/>
    <property type="molecule type" value="Genomic_DNA"/>
</dbReference>
<organism evidence="1 2">
    <name type="scientific">Azorhizophilus paspali</name>
    <name type="common">Azotobacter paspali</name>
    <dbReference type="NCBI Taxonomy" id="69963"/>
    <lineage>
        <taxon>Bacteria</taxon>
        <taxon>Pseudomonadati</taxon>
        <taxon>Pseudomonadota</taxon>
        <taxon>Gammaproteobacteria</taxon>
        <taxon>Pseudomonadales</taxon>
        <taxon>Pseudomonadaceae</taxon>
        <taxon>Azorhizophilus</taxon>
    </lineage>
</organism>
<evidence type="ECO:0000313" key="1">
    <source>
        <dbReference type="EMBL" id="MFC0709967.1"/>
    </source>
</evidence>
<protein>
    <submittedName>
        <fullName evidence="1">Uncharacterized protein</fullName>
    </submittedName>
</protein>
<reference evidence="1 2" key="1">
    <citation type="submission" date="2024-09" db="EMBL/GenBank/DDBJ databases">
        <authorList>
            <person name="Sun Q."/>
            <person name="Mori K."/>
        </authorList>
    </citation>
    <scope>NUCLEOTIDE SEQUENCE [LARGE SCALE GENOMIC DNA]</scope>
    <source>
        <strain evidence="1 2">NCAIM B.01794</strain>
    </source>
</reference>
<accession>A0ABV6SKA5</accession>
<keyword evidence="2" id="KW-1185">Reference proteome</keyword>
<gene>
    <name evidence="1" type="ORF">ACFFGX_10465</name>
</gene>
<sequence>MMLKDLAARSSSFNRRLNSLQGTSIMNWDKMKIPETDQEALLQRMHRDSTTWMYGYITALVDQKLVGVGDAEQVYCELLYLH</sequence>
<evidence type="ECO:0000313" key="2">
    <source>
        <dbReference type="Proteomes" id="UP001589891"/>
    </source>
</evidence>